<dbReference type="EMBL" id="AP019304">
    <property type="protein sequence ID" value="BBH10075.1"/>
    <property type="molecule type" value="Genomic_DNA"/>
</dbReference>
<organism evidence="2">
    <name type="scientific">Prunus dulcis</name>
    <name type="common">Almond</name>
    <name type="synonym">Amygdalus dulcis</name>
    <dbReference type="NCBI Taxonomy" id="3755"/>
    <lineage>
        <taxon>Eukaryota</taxon>
        <taxon>Viridiplantae</taxon>
        <taxon>Streptophyta</taxon>
        <taxon>Embryophyta</taxon>
        <taxon>Tracheophyta</taxon>
        <taxon>Spermatophyta</taxon>
        <taxon>Magnoliopsida</taxon>
        <taxon>eudicotyledons</taxon>
        <taxon>Gunneridae</taxon>
        <taxon>Pentapetalae</taxon>
        <taxon>rosids</taxon>
        <taxon>fabids</taxon>
        <taxon>Rosales</taxon>
        <taxon>Rosaceae</taxon>
        <taxon>Amygdaloideae</taxon>
        <taxon>Amygdaleae</taxon>
        <taxon>Prunus</taxon>
    </lineage>
</organism>
<protein>
    <submittedName>
        <fullName evidence="2">Uncharacterized protein</fullName>
    </submittedName>
</protein>
<name>A0A4Y1S1P6_PRUDU</name>
<reference evidence="2" key="1">
    <citation type="journal article" date="2019" name="Science">
        <title>Mutation of a bHLH transcription factor allowed almond domestication.</title>
        <authorList>
            <person name="Sanchez-Perez R."/>
            <person name="Pavan S."/>
            <person name="Mazzeo R."/>
            <person name="Moldovan C."/>
            <person name="Aiese Cigliano R."/>
            <person name="Del Cueto J."/>
            <person name="Ricciardi F."/>
            <person name="Lotti C."/>
            <person name="Ricciardi L."/>
            <person name="Dicenta F."/>
            <person name="Lopez-Marques R.L."/>
            <person name="Lindberg Moller B."/>
        </authorList>
    </citation>
    <scope>NUCLEOTIDE SEQUENCE</scope>
</reference>
<evidence type="ECO:0000313" key="2">
    <source>
        <dbReference type="EMBL" id="BBH10075.1"/>
    </source>
</evidence>
<evidence type="ECO:0000256" key="1">
    <source>
        <dbReference type="SAM" id="MobiDB-lite"/>
    </source>
</evidence>
<accession>A0A4Y1S1P6</accession>
<sequence length="81" mass="8968">MIYIFIFGNNLRLKLQGRVGSVLNLFSGFWIETGLGCGRACRSAKPRCNLQRLPPSISLMKEPSREPLSGTTNLGLTFPLL</sequence>
<dbReference type="AlphaFoldDB" id="A0A4Y1S1P6"/>
<proteinExistence type="predicted"/>
<feature type="region of interest" description="Disordered" evidence="1">
    <location>
        <begin position="61"/>
        <end position="81"/>
    </location>
</feature>
<gene>
    <name evidence="2" type="ORF">Prudu_022758</name>
</gene>